<feature type="transmembrane region" description="Helical" evidence="6">
    <location>
        <begin position="136"/>
        <end position="153"/>
    </location>
</feature>
<accession>A0A432XZ59</accession>
<feature type="transmembrane region" description="Helical" evidence="6">
    <location>
        <begin position="265"/>
        <end position="289"/>
    </location>
</feature>
<proteinExistence type="predicted"/>
<name>A0A432XZ59_9GAMM</name>
<evidence type="ECO:0000256" key="3">
    <source>
        <dbReference type="ARBA" id="ARBA00022692"/>
    </source>
</evidence>
<dbReference type="AlphaFoldDB" id="A0A432XZ59"/>
<reference evidence="8" key="1">
    <citation type="journal article" date="2018" name="Front. Microbiol.">
        <title>Genome-Based Analysis Reveals the Taxonomy and Diversity of the Family Idiomarinaceae.</title>
        <authorList>
            <person name="Liu Y."/>
            <person name="Lai Q."/>
            <person name="Shao Z."/>
        </authorList>
    </citation>
    <scope>NUCLEOTIDE SEQUENCE [LARGE SCALE GENOMIC DNA]</scope>
    <source>
        <strain evidence="8">BH195</strain>
    </source>
</reference>
<keyword evidence="2" id="KW-1003">Cell membrane</keyword>
<feature type="transmembrane region" description="Helical" evidence="6">
    <location>
        <begin position="29"/>
        <end position="52"/>
    </location>
</feature>
<dbReference type="GO" id="GO:0005886">
    <property type="term" value="C:plasma membrane"/>
    <property type="evidence" value="ECO:0007669"/>
    <property type="project" value="UniProtKB-SubCell"/>
</dbReference>
<feature type="transmembrane region" description="Helical" evidence="6">
    <location>
        <begin position="73"/>
        <end position="92"/>
    </location>
</feature>
<evidence type="ECO:0000256" key="4">
    <source>
        <dbReference type="ARBA" id="ARBA00022989"/>
    </source>
</evidence>
<comment type="caution">
    <text evidence="7">The sequence shown here is derived from an EMBL/GenBank/DDBJ whole genome shotgun (WGS) entry which is preliminary data.</text>
</comment>
<evidence type="ECO:0000256" key="5">
    <source>
        <dbReference type="ARBA" id="ARBA00023136"/>
    </source>
</evidence>
<evidence type="ECO:0000313" key="7">
    <source>
        <dbReference type="EMBL" id="RUO53914.1"/>
    </source>
</evidence>
<dbReference type="InterPro" id="IPR050833">
    <property type="entry name" value="Poly_Biosynth_Transport"/>
</dbReference>
<feature type="transmembrane region" description="Helical" evidence="6">
    <location>
        <begin position="159"/>
        <end position="175"/>
    </location>
</feature>
<evidence type="ECO:0000256" key="2">
    <source>
        <dbReference type="ARBA" id="ARBA00022475"/>
    </source>
</evidence>
<feature type="transmembrane region" description="Helical" evidence="6">
    <location>
        <begin position="196"/>
        <end position="223"/>
    </location>
</feature>
<feature type="transmembrane region" description="Helical" evidence="6">
    <location>
        <begin position="356"/>
        <end position="375"/>
    </location>
</feature>
<organism evidence="7 8">
    <name type="scientific">Pseudidiomarina halophila</name>
    <dbReference type="NCBI Taxonomy" id="1449799"/>
    <lineage>
        <taxon>Bacteria</taxon>
        <taxon>Pseudomonadati</taxon>
        <taxon>Pseudomonadota</taxon>
        <taxon>Gammaproteobacteria</taxon>
        <taxon>Alteromonadales</taxon>
        <taxon>Idiomarinaceae</taxon>
        <taxon>Pseudidiomarina</taxon>
    </lineage>
</organism>
<evidence type="ECO:0000256" key="6">
    <source>
        <dbReference type="SAM" id="Phobius"/>
    </source>
</evidence>
<evidence type="ECO:0000313" key="8">
    <source>
        <dbReference type="Proteomes" id="UP000287198"/>
    </source>
</evidence>
<feature type="transmembrane region" description="Helical" evidence="6">
    <location>
        <begin position="301"/>
        <end position="321"/>
    </location>
</feature>
<evidence type="ECO:0000256" key="1">
    <source>
        <dbReference type="ARBA" id="ARBA00004651"/>
    </source>
</evidence>
<feature type="transmembrane region" description="Helical" evidence="6">
    <location>
        <begin position="98"/>
        <end position="116"/>
    </location>
</feature>
<feature type="transmembrane region" description="Helical" evidence="6">
    <location>
        <begin position="5"/>
        <end position="23"/>
    </location>
</feature>
<keyword evidence="5 6" id="KW-0472">Membrane</keyword>
<sequence>MSVTVVGRAFSSAINFLVSILLMKYLDPASFGIFVLYTTIVMFASVSTSIGLNNSFLINVQSEGYQKYYNQLIAIKGILFFLLIVIFGGFYWFNGNEVLLAIMVGLSLGPFEAIYLKHQVKLDFKKYAIWLPSKNAFYFLLSAINILLFNASIEESLEIIFFIALPLSMMFYLVNPLRAKSLKIKFDMRLKGFKHLLFQDLVAVISTKFDVWTLSALVALGFISTRELGLYASALTFASVLVIITSSVTSVLLPKDQVVTHQSLGRSILLSCFIGASLLSIYWFFILLISNYYLAETYQEIPLYVVPLLIGTLISLASAFLRVYLLKNGHERFVSLIFGLQLPLMLLILVPLALLWGLLGCLIAFPAFRLAIFLLQGKRILDLRV</sequence>
<dbReference type="PANTHER" id="PTHR30250">
    <property type="entry name" value="PST FAMILY PREDICTED COLANIC ACID TRANSPORTER"/>
    <property type="match status" value="1"/>
</dbReference>
<feature type="transmembrane region" description="Helical" evidence="6">
    <location>
        <begin position="333"/>
        <end position="350"/>
    </location>
</feature>
<feature type="transmembrane region" description="Helical" evidence="6">
    <location>
        <begin position="229"/>
        <end position="253"/>
    </location>
</feature>
<keyword evidence="3 6" id="KW-0812">Transmembrane</keyword>
<dbReference type="Proteomes" id="UP000287198">
    <property type="component" value="Unassembled WGS sequence"/>
</dbReference>
<comment type="subcellular location">
    <subcellularLocation>
        <location evidence="1">Cell membrane</location>
        <topology evidence="1">Multi-pass membrane protein</topology>
    </subcellularLocation>
</comment>
<keyword evidence="4 6" id="KW-1133">Transmembrane helix</keyword>
<dbReference type="EMBL" id="PIPW01000001">
    <property type="protein sequence ID" value="RUO53914.1"/>
    <property type="molecule type" value="Genomic_DNA"/>
</dbReference>
<evidence type="ECO:0008006" key="9">
    <source>
        <dbReference type="Google" id="ProtNLM"/>
    </source>
</evidence>
<gene>
    <name evidence="7" type="ORF">CWI69_00280</name>
</gene>
<dbReference type="PANTHER" id="PTHR30250:SF11">
    <property type="entry name" value="O-ANTIGEN TRANSPORTER-RELATED"/>
    <property type="match status" value="1"/>
</dbReference>
<protein>
    <recommendedName>
        <fullName evidence="9">Polysaccharide biosynthesis protein</fullName>
    </recommendedName>
</protein>
<keyword evidence="8" id="KW-1185">Reference proteome</keyword>